<accession>V4B8L7</accession>
<gene>
    <name evidence="1" type="ORF">LOTGIDRAFT_157284</name>
</gene>
<name>V4B8L7_LOTGI</name>
<sequence>MVVDGVIGTGLVDVRIVALGTDRVLVRGIHVSTWMETEGWFASPKTHRRKKGWRILDHVVKIQMVWKGKTSLKVKREGECPLYERLPMSAGLGVGELRARLGVWFGSVVALDGSGRSAMGWDIAGWVGWWSAIEKQSSSYRHMKILSSEDTSEECLLQMDFAENFTCIWQDEIQSAHWKQRQVTIYTIMITYRNKKLSYVIISDFLSHEKTAVAFTSTILDIITDKFPTVRTADVWTDGPSSQYKNKYIFALLPRLQDQHAVRIRWNHFATSHGKGPNDGIGIVHRLIMSRSTVVSDSQSFANALRSSGTLINVVELTEDDIKDKCKMLDVETLWSGLQIFPGTISRHCAQSVGNGMVQLKFFTTDPPQGMFLPSTQRKQLKSVGNRMKTGIAHFVRGNMVIKRIQKFLENGLCAPPVNPGFMNHVGSRMVHCTIATNSCVKSVCKNKSEFVKIAMT</sequence>
<dbReference type="EMBL" id="KB200329">
    <property type="protein sequence ID" value="ESP02132.1"/>
    <property type="molecule type" value="Genomic_DNA"/>
</dbReference>
<dbReference type="OrthoDB" id="10068678at2759"/>
<dbReference type="Proteomes" id="UP000030746">
    <property type="component" value="Unassembled WGS sequence"/>
</dbReference>
<dbReference type="AlphaFoldDB" id="V4B8L7"/>
<dbReference type="CTD" id="20237318"/>
<organism evidence="1 2">
    <name type="scientific">Lottia gigantea</name>
    <name type="common">Giant owl limpet</name>
    <dbReference type="NCBI Taxonomy" id="225164"/>
    <lineage>
        <taxon>Eukaryota</taxon>
        <taxon>Metazoa</taxon>
        <taxon>Spiralia</taxon>
        <taxon>Lophotrochozoa</taxon>
        <taxon>Mollusca</taxon>
        <taxon>Gastropoda</taxon>
        <taxon>Patellogastropoda</taxon>
        <taxon>Lottioidea</taxon>
        <taxon>Lottiidae</taxon>
        <taxon>Lottia</taxon>
    </lineage>
</organism>
<keyword evidence="2" id="KW-1185">Reference proteome</keyword>
<proteinExistence type="predicted"/>
<dbReference type="RefSeq" id="XP_009047290.1">
    <property type="nucleotide sequence ID" value="XM_009049042.1"/>
</dbReference>
<dbReference type="PANTHER" id="PTHR46601:SF2">
    <property type="entry name" value="UBIQUITIN-LIKE PROTEASE FAMILY PROFILE DOMAIN-CONTAINING PROTEIN"/>
    <property type="match status" value="1"/>
</dbReference>
<dbReference type="PANTHER" id="PTHR46601">
    <property type="entry name" value="ULP_PROTEASE DOMAIN-CONTAINING PROTEIN"/>
    <property type="match status" value="1"/>
</dbReference>
<reference evidence="1 2" key="1">
    <citation type="journal article" date="2013" name="Nature">
        <title>Insights into bilaterian evolution from three spiralian genomes.</title>
        <authorList>
            <person name="Simakov O."/>
            <person name="Marletaz F."/>
            <person name="Cho S.J."/>
            <person name="Edsinger-Gonzales E."/>
            <person name="Havlak P."/>
            <person name="Hellsten U."/>
            <person name="Kuo D.H."/>
            <person name="Larsson T."/>
            <person name="Lv J."/>
            <person name="Arendt D."/>
            <person name="Savage R."/>
            <person name="Osoegawa K."/>
            <person name="de Jong P."/>
            <person name="Grimwood J."/>
            <person name="Chapman J.A."/>
            <person name="Shapiro H."/>
            <person name="Aerts A."/>
            <person name="Otillar R.P."/>
            <person name="Terry A.Y."/>
            <person name="Boore J.L."/>
            <person name="Grigoriev I.V."/>
            <person name="Lindberg D.R."/>
            <person name="Seaver E.C."/>
            <person name="Weisblat D.A."/>
            <person name="Putnam N.H."/>
            <person name="Rokhsar D.S."/>
        </authorList>
    </citation>
    <scope>NUCLEOTIDE SEQUENCE [LARGE SCALE GENOMIC DNA]</scope>
</reference>
<protein>
    <submittedName>
        <fullName evidence="1">Uncharacterized protein</fullName>
    </submittedName>
</protein>
<evidence type="ECO:0000313" key="2">
    <source>
        <dbReference type="Proteomes" id="UP000030746"/>
    </source>
</evidence>
<evidence type="ECO:0000313" key="1">
    <source>
        <dbReference type="EMBL" id="ESP02132.1"/>
    </source>
</evidence>
<dbReference type="HOGENOM" id="CLU_598916_0_0_1"/>
<dbReference type="GeneID" id="20237318"/>
<dbReference type="KEGG" id="lgi:LOTGIDRAFT_157284"/>